<dbReference type="GO" id="GO:0005634">
    <property type="term" value="C:nucleus"/>
    <property type="evidence" value="ECO:0007669"/>
    <property type="project" value="UniProtKB-ARBA"/>
</dbReference>
<protein>
    <recommendedName>
        <fullName evidence="3">Actin-like protein ARP6</fullName>
    </recommendedName>
    <alternativeName>
        <fullName evidence="7">Actin-like protein arp6</fullName>
    </alternativeName>
</protein>
<accession>A0A9P8TE12</accession>
<dbReference type="OrthoDB" id="6220758at2759"/>
<dbReference type="EMBL" id="JAEUBF010000772">
    <property type="protein sequence ID" value="KAH3675466.1"/>
    <property type="molecule type" value="Genomic_DNA"/>
</dbReference>
<evidence type="ECO:0000313" key="8">
    <source>
        <dbReference type="EMBL" id="KAH3675466.1"/>
    </source>
</evidence>
<proteinExistence type="inferred from homology"/>
<comment type="function">
    <text evidence="5">Component of the SWR1 complex which mediates the ATP-dependent exchange of histone H2A for the H2A variant HZT1 leading to transcriptional regulation of selected genes by chromatin remodeling. Involved in chromosome stability.</text>
</comment>
<evidence type="ECO:0000256" key="1">
    <source>
        <dbReference type="ARBA" id="ARBA00004496"/>
    </source>
</evidence>
<dbReference type="Gene3D" id="3.30.420.40">
    <property type="match status" value="2"/>
</dbReference>
<dbReference type="GO" id="GO:0005737">
    <property type="term" value="C:cytoplasm"/>
    <property type="evidence" value="ECO:0007669"/>
    <property type="project" value="UniProtKB-SubCell"/>
</dbReference>
<evidence type="ECO:0000256" key="2">
    <source>
        <dbReference type="ARBA" id="ARBA00005665"/>
    </source>
</evidence>
<dbReference type="CDD" id="cd10210">
    <property type="entry name" value="ASKHA_NBD_Arp6"/>
    <property type="match status" value="1"/>
</dbReference>
<comment type="similarity">
    <text evidence="2">Belongs to the actin family. ARP6 subfamily.</text>
</comment>
<comment type="subcellular location">
    <subcellularLocation>
        <location evidence="1">Cytoplasm</location>
    </subcellularLocation>
</comment>
<dbReference type="Gene3D" id="3.90.640.10">
    <property type="entry name" value="Actin, Chain A, domain 4"/>
    <property type="match status" value="1"/>
</dbReference>
<keyword evidence="4" id="KW-0963">Cytoplasm</keyword>
<evidence type="ECO:0000256" key="3">
    <source>
        <dbReference type="ARBA" id="ARBA00018633"/>
    </source>
</evidence>
<organism evidence="8 9">
    <name type="scientific">Wickerhamomyces mucosus</name>
    <dbReference type="NCBI Taxonomy" id="1378264"/>
    <lineage>
        <taxon>Eukaryota</taxon>
        <taxon>Fungi</taxon>
        <taxon>Dikarya</taxon>
        <taxon>Ascomycota</taxon>
        <taxon>Saccharomycotina</taxon>
        <taxon>Saccharomycetes</taxon>
        <taxon>Phaffomycetales</taxon>
        <taxon>Wickerhamomycetaceae</taxon>
        <taxon>Wickerhamomyces</taxon>
    </lineage>
</organism>
<reference evidence="8" key="1">
    <citation type="journal article" date="2021" name="Open Biol.">
        <title>Shared evolutionary footprints suggest mitochondrial oxidative damage underlies multiple complex I losses in fungi.</title>
        <authorList>
            <person name="Schikora-Tamarit M.A."/>
            <person name="Marcet-Houben M."/>
            <person name="Nosek J."/>
            <person name="Gabaldon T."/>
        </authorList>
    </citation>
    <scope>NUCLEOTIDE SEQUENCE</scope>
    <source>
        <strain evidence="8">CBS6341</strain>
    </source>
</reference>
<evidence type="ECO:0000256" key="5">
    <source>
        <dbReference type="ARBA" id="ARBA00025222"/>
    </source>
</evidence>
<dbReference type="AlphaFoldDB" id="A0A9P8TE12"/>
<dbReference type="SMART" id="SM00268">
    <property type="entry name" value="ACTIN"/>
    <property type="match status" value="1"/>
</dbReference>
<dbReference type="Proteomes" id="UP000769528">
    <property type="component" value="Unassembled WGS sequence"/>
</dbReference>
<dbReference type="PANTHER" id="PTHR11937">
    <property type="entry name" value="ACTIN"/>
    <property type="match status" value="1"/>
</dbReference>
<evidence type="ECO:0000256" key="7">
    <source>
        <dbReference type="ARBA" id="ARBA00073820"/>
    </source>
</evidence>
<name>A0A9P8TE12_9ASCO</name>
<comment type="caution">
    <text evidence="8">The sequence shown here is derived from an EMBL/GenBank/DDBJ whole genome shotgun (WGS) entry which is preliminary data.</text>
</comment>
<evidence type="ECO:0000313" key="9">
    <source>
        <dbReference type="Proteomes" id="UP000769528"/>
    </source>
</evidence>
<evidence type="ECO:0000256" key="4">
    <source>
        <dbReference type="ARBA" id="ARBA00022490"/>
    </source>
</evidence>
<dbReference type="FunFam" id="3.90.640.10:FF:000014">
    <property type="entry name" value="Putative actin-related protein 6"/>
    <property type="match status" value="1"/>
</dbReference>
<sequence length="420" mass="48619">MSTLIIDNGSYEIKVGYAGGDISDIKILQNSLIKTKDKRLLISNQLNTINDISGIQFKRPIEKGQLVSWEMEKWIWDYAFESTDVGLNVETFNDKNLILSEAPFTMKHLSQNTDQVIFEEFGFQSLYKSPISGFVPFNFKHNETLYQPQLENDISQVKNYSDYQLVIDSGFNCTWIVPMIKGRIIWRSVKKLEIGGRFLSGVLREQISFRHYNVTDETVLINNIKEASCFVTLDYNESLKKIKSLKTNKNAHSEVIEYVLPDFNTTTQGYILTPELKQKYRPQEQQILKIYDERFSVPETIFHPEILDIVTKPGIVESVIDCISSLPEVVQPLIVSNIIVIGGNFNMKNFETRLLNELKIALPVEWDIRIGKPERPSTYGWESANAFAENKEMYDKVKVTRKDYEEHGSQWTNKRFSYQI</sequence>
<keyword evidence="9" id="KW-1185">Reference proteome</keyword>
<reference evidence="8" key="2">
    <citation type="submission" date="2021-01" db="EMBL/GenBank/DDBJ databases">
        <authorList>
            <person name="Schikora-Tamarit M.A."/>
        </authorList>
    </citation>
    <scope>NUCLEOTIDE SEQUENCE</scope>
    <source>
        <strain evidence="8">CBS6341</strain>
    </source>
</reference>
<evidence type="ECO:0000256" key="6">
    <source>
        <dbReference type="ARBA" id="ARBA00063309"/>
    </source>
</evidence>
<dbReference type="InterPro" id="IPR004000">
    <property type="entry name" value="Actin"/>
</dbReference>
<dbReference type="InterPro" id="IPR043129">
    <property type="entry name" value="ATPase_NBD"/>
</dbReference>
<gene>
    <name evidence="8" type="ORF">WICMUC_002755</name>
</gene>
<dbReference type="Pfam" id="PF00022">
    <property type="entry name" value="Actin"/>
    <property type="match status" value="1"/>
</dbReference>
<dbReference type="SUPFAM" id="SSF53067">
    <property type="entry name" value="Actin-like ATPase domain"/>
    <property type="match status" value="2"/>
</dbReference>
<comment type="subunit">
    <text evidence="6">Component of the SWR1 chromatin remodeling complex.</text>
</comment>